<reference evidence="9 10" key="1">
    <citation type="journal article" date="2018" name="MBio">
        <title>Comparative Genomics Reveals the Core Gene Toolbox for the Fungus-Insect Symbiosis.</title>
        <authorList>
            <person name="Wang Y."/>
            <person name="Stata M."/>
            <person name="Wang W."/>
            <person name="Stajich J.E."/>
            <person name="White M.M."/>
            <person name="Moncalvo J.M."/>
        </authorList>
    </citation>
    <scope>NUCLEOTIDE SEQUENCE [LARGE SCALE GENOMIC DNA]</scope>
    <source>
        <strain evidence="9 10">AUS-77-4</strain>
    </source>
</reference>
<comment type="subcellular location">
    <subcellularLocation>
        <location evidence="1">Mitochondrion inner membrane</location>
    </subcellularLocation>
</comment>
<dbReference type="AlphaFoldDB" id="A0A2T9Z664"/>
<evidence type="ECO:0000256" key="1">
    <source>
        <dbReference type="ARBA" id="ARBA00004273"/>
    </source>
</evidence>
<evidence type="ECO:0000256" key="8">
    <source>
        <dbReference type="ARBA" id="ARBA00023136"/>
    </source>
</evidence>
<dbReference type="EMBL" id="MBFT01000009">
    <property type="protein sequence ID" value="PVV00042.1"/>
    <property type="molecule type" value="Genomic_DNA"/>
</dbReference>
<evidence type="ECO:0000313" key="9">
    <source>
        <dbReference type="EMBL" id="PVV00042.1"/>
    </source>
</evidence>
<evidence type="ECO:0000256" key="5">
    <source>
        <dbReference type="ARBA" id="ARBA00022792"/>
    </source>
</evidence>
<gene>
    <name evidence="9" type="ORF">BB559_000177</name>
</gene>
<dbReference type="GO" id="GO:0033617">
    <property type="term" value="P:mitochondrial respiratory chain complex IV assembly"/>
    <property type="evidence" value="ECO:0007669"/>
    <property type="project" value="InterPro"/>
</dbReference>
<keyword evidence="10" id="KW-1185">Reference proteome</keyword>
<sequence length="151" mass="16989">MTKEINIDQVEESNALDFNKTAIEARKNKSSSTTETKPNIVEAIKTQSWNDFKSSPKLPCSREGLMYGIGLGLSTGLLRFVQKGKIRSAGNWAVGGFVGFSIVAREGCLFLKRHQHMKVRDVFEKSAVLEEQKKKKLRESGKIELENNEKK</sequence>
<keyword evidence="6" id="KW-1133">Transmembrane helix</keyword>
<name>A0A2T9Z664_9FUNG</name>
<evidence type="ECO:0000256" key="6">
    <source>
        <dbReference type="ARBA" id="ARBA00022989"/>
    </source>
</evidence>
<dbReference type="PANTHER" id="PTHR31586">
    <property type="entry name" value="CYTOCHROME C OXIDASE PROTEIN 20"/>
    <property type="match status" value="1"/>
</dbReference>
<keyword evidence="5" id="KW-0999">Mitochondrion inner membrane</keyword>
<comment type="similarity">
    <text evidence="2">Belongs to the COX20 family.</text>
</comment>
<evidence type="ECO:0000256" key="3">
    <source>
        <dbReference type="ARBA" id="ARBA00017689"/>
    </source>
</evidence>
<dbReference type="PANTHER" id="PTHR31586:SF1">
    <property type="entry name" value="CYTOCHROME C OXIDASE ASSEMBLY PROTEIN COX20, MITOCHONDRIAL"/>
    <property type="match status" value="1"/>
</dbReference>
<keyword evidence="7" id="KW-0496">Mitochondrion</keyword>
<dbReference type="Proteomes" id="UP000245699">
    <property type="component" value="Unassembled WGS sequence"/>
</dbReference>
<evidence type="ECO:0000313" key="10">
    <source>
        <dbReference type="Proteomes" id="UP000245699"/>
    </source>
</evidence>
<comment type="caution">
    <text evidence="9">The sequence shown here is derived from an EMBL/GenBank/DDBJ whole genome shotgun (WGS) entry which is preliminary data.</text>
</comment>
<protein>
    <recommendedName>
        <fullName evidence="3">Cytochrome c oxidase assembly protein COX20, mitochondrial</fullName>
    </recommendedName>
</protein>
<proteinExistence type="inferred from homology"/>
<dbReference type="InterPro" id="IPR022533">
    <property type="entry name" value="Cox20"/>
</dbReference>
<keyword evidence="8" id="KW-0472">Membrane</keyword>
<dbReference type="GO" id="GO:0005743">
    <property type="term" value="C:mitochondrial inner membrane"/>
    <property type="evidence" value="ECO:0007669"/>
    <property type="project" value="UniProtKB-SubCell"/>
</dbReference>
<organism evidence="9 10">
    <name type="scientific">Furculomyces boomerangus</name>
    <dbReference type="NCBI Taxonomy" id="61424"/>
    <lineage>
        <taxon>Eukaryota</taxon>
        <taxon>Fungi</taxon>
        <taxon>Fungi incertae sedis</taxon>
        <taxon>Zoopagomycota</taxon>
        <taxon>Kickxellomycotina</taxon>
        <taxon>Harpellomycetes</taxon>
        <taxon>Harpellales</taxon>
        <taxon>Harpellaceae</taxon>
        <taxon>Furculomyces</taxon>
    </lineage>
</organism>
<accession>A0A2T9Z664</accession>
<evidence type="ECO:0000256" key="2">
    <source>
        <dbReference type="ARBA" id="ARBA00009575"/>
    </source>
</evidence>
<dbReference type="PIRSF" id="PIRSF007871">
    <property type="entry name" value="Cox20"/>
    <property type="match status" value="1"/>
</dbReference>
<evidence type="ECO:0000256" key="7">
    <source>
        <dbReference type="ARBA" id="ARBA00023128"/>
    </source>
</evidence>
<dbReference type="OrthoDB" id="14603at2759"/>
<keyword evidence="4" id="KW-0812">Transmembrane</keyword>
<dbReference type="Pfam" id="PF12597">
    <property type="entry name" value="Cox20"/>
    <property type="match status" value="1"/>
</dbReference>
<evidence type="ECO:0000256" key="4">
    <source>
        <dbReference type="ARBA" id="ARBA00022692"/>
    </source>
</evidence>